<evidence type="ECO:0000313" key="2">
    <source>
        <dbReference type="EMBL" id="AEA65955.1"/>
    </source>
</evidence>
<gene>
    <name evidence="2" type="ordered locus">bgla_4p1780</name>
</gene>
<sequence length="153" mass="16736">MMMLSNYLFFTTSCEAALDFYTRCGLGQVTLLRRYDIDGVQAPNLELSGKVMHARFEGPGVLFHASDNHDVEPMRGSAHMLTMTNRRATDRMFALLSNGGTVTTPLGVQPWGTYFGKLTDRFGVQWMLDCSAGCVTDDLPGGHARGVGPALAR</sequence>
<dbReference type="InterPro" id="IPR029068">
    <property type="entry name" value="Glyas_Bleomycin-R_OHBP_Dase"/>
</dbReference>
<dbReference type="HOGENOM" id="CLU_046006_17_1_4"/>
<dbReference type="RefSeq" id="WP_013700127.1">
    <property type="nucleotide sequence ID" value="NC_015383.1"/>
</dbReference>
<organism evidence="2 3">
    <name type="scientific">Burkholderia gladioli (strain BSR3)</name>
    <dbReference type="NCBI Taxonomy" id="999541"/>
    <lineage>
        <taxon>Bacteria</taxon>
        <taxon>Pseudomonadati</taxon>
        <taxon>Pseudomonadota</taxon>
        <taxon>Betaproteobacteria</taxon>
        <taxon>Burkholderiales</taxon>
        <taxon>Burkholderiaceae</taxon>
        <taxon>Burkholderia</taxon>
    </lineage>
</organism>
<dbReference type="InterPro" id="IPR004360">
    <property type="entry name" value="Glyas_Fos-R_dOase_dom"/>
</dbReference>
<feature type="domain" description="Glyoxalase/fosfomycin resistance/dioxygenase" evidence="1">
    <location>
        <begin position="8"/>
        <end position="128"/>
    </location>
</feature>
<keyword evidence="2" id="KW-0614">Plasmid</keyword>
<dbReference type="SUPFAM" id="SSF54593">
    <property type="entry name" value="Glyoxalase/Bleomycin resistance protein/Dihydroxybiphenyl dioxygenase"/>
    <property type="match status" value="1"/>
</dbReference>
<keyword evidence="3" id="KW-1185">Reference proteome</keyword>
<geneLocation type="plasmid" evidence="2 3">
    <name>bgla_4p</name>
</geneLocation>
<dbReference type="Pfam" id="PF00903">
    <property type="entry name" value="Glyoxalase"/>
    <property type="match status" value="1"/>
</dbReference>
<dbReference type="EMBL" id="CP002604">
    <property type="protein sequence ID" value="AEA65955.1"/>
    <property type="molecule type" value="Genomic_DNA"/>
</dbReference>
<proteinExistence type="predicted"/>
<dbReference type="PANTHER" id="PTHR33990">
    <property type="entry name" value="PROTEIN YJDN-RELATED"/>
    <property type="match status" value="1"/>
</dbReference>
<dbReference type="AlphaFoldDB" id="F2LST5"/>
<dbReference type="KEGG" id="bgd:bgla_4p1780"/>
<dbReference type="PANTHER" id="PTHR33990:SF1">
    <property type="entry name" value="PROTEIN YJDN"/>
    <property type="match status" value="1"/>
</dbReference>
<evidence type="ECO:0000259" key="1">
    <source>
        <dbReference type="Pfam" id="PF00903"/>
    </source>
</evidence>
<name>F2LST5_BURGS</name>
<dbReference type="Proteomes" id="UP000008316">
    <property type="component" value="Plasmid bgla_4p"/>
</dbReference>
<reference evidence="2 3" key="1">
    <citation type="journal article" date="2011" name="J. Bacteriol.">
        <title>Complete genome sequence of Burkholderia gladioli BSR3.</title>
        <authorList>
            <person name="Seo Y.S."/>
            <person name="Lim J."/>
            <person name="Choi B.S."/>
            <person name="Kim H."/>
            <person name="Goo E."/>
            <person name="Lee B."/>
            <person name="Lim J.S."/>
            <person name="Choi I.Y."/>
            <person name="Moon J.S."/>
            <person name="Kim J."/>
            <person name="Hwang I."/>
        </authorList>
    </citation>
    <scope>NUCLEOTIDE SEQUENCE [LARGE SCALE GENOMIC DNA]</scope>
    <source>
        <strain evidence="3">BSR3</strain>
    </source>
</reference>
<dbReference type="Gene3D" id="3.10.180.10">
    <property type="entry name" value="2,3-Dihydroxybiphenyl 1,2-Dioxygenase, domain 1"/>
    <property type="match status" value="1"/>
</dbReference>
<accession>F2LST5</accession>
<evidence type="ECO:0000313" key="3">
    <source>
        <dbReference type="Proteomes" id="UP000008316"/>
    </source>
</evidence>
<protein>
    <recommendedName>
        <fullName evidence="1">Glyoxalase/fosfomycin resistance/dioxygenase domain-containing protein</fullName>
    </recommendedName>
</protein>